<dbReference type="Proteomes" id="UP000555649">
    <property type="component" value="Unassembled WGS sequence"/>
</dbReference>
<feature type="non-terminal residue" evidence="2">
    <location>
        <position position="261"/>
    </location>
</feature>
<comment type="caution">
    <text evidence="2">The sequence shown here is derived from an EMBL/GenBank/DDBJ whole genome shotgun (WGS) entry which is preliminary data.</text>
</comment>
<dbReference type="AlphaFoldDB" id="A0A7L0G6X6"/>
<feature type="domain" description="CFAP47-like immunoglobulin-like" evidence="1">
    <location>
        <begin position="87"/>
        <end position="231"/>
    </location>
</feature>
<dbReference type="EMBL" id="VXAJ01000021">
    <property type="protein sequence ID" value="NXK02802.1"/>
    <property type="molecule type" value="Genomic_DNA"/>
</dbReference>
<dbReference type="InterPro" id="IPR058952">
    <property type="entry name" value="Ig_CFAP47"/>
</dbReference>
<organism evidence="2 3">
    <name type="scientific">Herpetotheres cachinnans</name>
    <name type="common">Laughing falcon</name>
    <name type="synonym">Falco cachinnans</name>
    <dbReference type="NCBI Taxonomy" id="56343"/>
    <lineage>
        <taxon>Eukaryota</taxon>
        <taxon>Metazoa</taxon>
        <taxon>Chordata</taxon>
        <taxon>Craniata</taxon>
        <taxon>Vertebrata</taxon>
        <taxon>Euteleostomi</taxon>
        <taxon>Archelosauria</taxon>
        <taxon>Archosauria</taxon>
        <taxon>Dinosauria</taxon>
        <taxon>Saurischia</taxon>
        <taxon>Theropoda</taxon>
        <taxon>Coelurosauria</taxon>
        <taxon>Aves</taxon>
        <taxon>Neognathae</taxon>
        <taxon>Neoaves</taxon>
        <taxon>Telluraves</taxon>
        <taxon>Australaves</taxon>
        <taxon>Falconiformes</taxon>
        <taxon>Falconidae</taxon>
        <taxon>Herpetotheres</taxon>
    </lineage>
</organism>
<dbReference type="GO" id="GO:0007288">
    <property type="term" value="P:sperm axoneme assembly"/>
    <property type="evidence" value="ECO:0007669"/>
    <property type="project" value="TreeGrafter"/>
</dbReference>
<dbReference type="PANTHER" id="PTHR45912:SF3">
    <property type="entry name" value="CILIA- AND FLAGELLA-ASSOCIATED PROTEIN 47"/>
    <property type="match status" value="1"/>
</dbReference>
<gene>
    <name evidence="2" type="primary">Cfap47_5</name>
    <name evidence="2" type="ORF">HERCAC_R06858</name>
</gene>
<accession>A0A7L0G6X6</accession>
<dbReference type="GO" id="GO:0005929">
    <property type="term" value="C:cilium"/>
    <property type="evidence" value="ECO:0007669"/>
    <property type="project" value="TreeGrafter"/>
</dbReference>
<protein>
    <submittedName>
        <fullName evidence="2">CFA47 protein</fullName>
    </submittedName>
</protein>
<dbReference type="PANTHER" id="PTHR45912">
    <property type="entry name" value="CILIA- AND FLAGELLA-ASSOCIATED PROTEIN 47"/>
    <property type="match status" value="1"/>
</dbReference>
<name>A0A7L0G6X6_HERCA</name>
<evidence type="ECO:0000313" key="2">
    <source>
        <dbReference type="EMBL" id="NXK02802.1"/>
    </source>
</evidence>
<keyword evidence="3" id="KW-1185">Reference proteome</keyword>
<feature type="non-terminal residue" evidence="2">
    <location>
        <position position="1"/>
    </location>
</feature>
<proteinExistence type="predicted"/>
<evidence type="ECO:0000313" key="3">
    <source>
        <dbReference type="Proteomes" id="UP000555649"/>
    </source>
</evidence>
<evidence type="ECO:0000259" key="1">
    <source>
        <dbReference type="Pfam" id="PF26579"/>
    </source>
</evidence>
<sequence length="261" mass="29195">FHDDLLCLTGTRLAPKEKLDIPVLFMPDKMKMYEAVVVIHVMRENGENWPYEDSAELNKDFKSSVTVAENGGIQGILWIYPVRGIPEAPQQKLAPAVVCCRARQRAERRVEVLLTGVVLGAIAMPAARNSDVVNTNKPANIQEGVQVTDGFSTTMEFLYELQYQSKEIKSQLESLVGMHLVQREQDTESRIITLVFNIVFAPNKPMRNEATLVVQCTTGGVWKFPMLFIATEPEVDDVINIEAVGLNKESIVGFKLTSQTR</sequence>
<dbReference type="Pfam" id="PF26579">
    <property type="entry name" value="Ig_CFAP47"/>
    <property type="match status" value="1"/>
</dbReference>
<reference evidence="2 3" key="1">
    <citation type="submission" date="2019-09" db="EMBL/GenBank/DDBJ databases">
        <title>Bird 10,000 Genomes (B10K) Project - Family phase.</title>
        <authorList>
            <person name="Zhang G."/>
        </authorList>
    </citation>
    <scope>NUCLEOTIDE SEQUENCE [LARGE SCALE GENOMIC DNA]</scope>
    <source>
        <strain evidence="2">B10K-DU-005-78</strain>
        <tissue evidence="2">Mixed tissue sample</tissue>
    </source>
</reference>